<keyword evidence="4" id="KW-1185">Reference proteome</keyword>
<dbReference type="Proteomes" id="UP000215914">
    <property type="component" value="Chromosome 9"/>
</dbReference>
<dbReference type="InParanoid" id="A0A251U330"/>
<evidence type="ECO:0000256" key="1">
    <source>
        <dbReference type="SAM" id="MobiDB-lite"/>
    </source>
</evidence>
<proteinExistence type="predicted"/>
<name>A0A251U330_HELAN</name>
<protein>
    <submittedName>
        <fullName evidence="3">Uncharacterized protein</fullName>
    </submittedName>
</protein>
<accession>A0A251U330</accession>
<dbReference type="Gramene" id="mRNA:HanXRQr2_Chr09g0413601">
    <property type="protein sequence ID" value="mRNA:HanXRQr2_Chr09g0413601"/>
    <property type="gene ID" value="HanXRQr2_Chr09g0413601"/>
</dbReference>
<evidence type="ECO:0000313" key="2">
    <source>
        <dbReference type="EMBL" id="KAF5793098.1"/>
    </source>
</evidence>
<organism evidence="3 4">
    <name type="scientific">Helianthus annuus</name>
    <name type="common">Common sunflower</name>
    <dbReference type="NCBI Taxonomy" id="4232"/>
    <lineage>
        <taxon>Eukaryota</taxon>
        <taxon>Viridiplantae</taxon>
        <taxon>Streptophyta</taxon>
        <taxon>Embryophyta</taxon>
        <taxon>Tracheophyta</taxon>
        <taxon>Spermatophyta</taxon>
        <taxon>Magnoliopsida</taxon>
        <taxon>eudicotyledons</taxon>
        <taxon>Gunneridae</taxon>
        <taxon>Pentapetalae</taxon>
        <taxon>asterids</taxon>
        <taxon>campanulids</taxon>
        <taxon>Asterales</taxon>
        <taxon>Asteraceae</taxon>
        <taxon>Asteroideae</taxon>
        <taxon>Heliantheae alliance</taxon>
        <taxon>Heliantheae</taxon>
        <taxon>Helianthus</taxon>
    </lineage>
</organism>
<evidence type="ECO:0000313" key="4">
    <source>
        <dbReference type="Proteomes" id="UP000215914"/>
    </source>
</evidence>
<evidence type="ECO:0000313" key="3">
    <source>
        <dbReference type="EMBL" id="OTG16691.1"/>
    </source>
</evidence>
<reference evidence="2" key="3">
    <citation type="submission" date="2020-06" db="EMBL/GenBank/DDBJ databases">
        <title>Helianthus annuus Genome sequencing and assembly Release 2.</title>
        <authorList>
            <person name="Gouzy J."/>
            <person name="Langlade N."/>
            <person name="Munos S."/>
        </authorList>
    </citation>
    <scope>NUCLEOTIDE SEQUENCE</scope>
    <source>
        <tissue evidence="2">Leaves</tissue>
    </source>
</reference>
<feature type="compositionally biased region" description="Basic and acidic residues" evidence="1">
    <location>
        <begin position="53"/>
        <end position="62"/>
    </location>
</feature>
<dbReference type="AlphaFoldDB" id="A0A251U330"/>
<gene>
    <name evidence="3" type="ORF">HannXRQ_Chr09g0274171</name>
    <name evidence="2" type="ORF">HanXRQr2_Chr09g0413601</name>
</gene>
<sequence length="95" mass="10466">MTIFRETGGGVRPDECEYYESVGRLSCNVEAEMVDLESGEALSPMQRRTMAKRSHDHERYSDEEAGQIPTGGEIGTSCNVCRQTSSTEPQGMVCV</sequence>
<reference evidence="3" key="2">
    <citation type="submission" date="2017-02" db="EMBL/GenBank/DDBJ databases">
        <title>Sunflower complete genome.</title>
        <authorList>
            <person name="Langlade N."/>
            <person name="Munos S."/>
        </authorList>
    </citation>
    <scope>NUCLEOTIDE SEQUENCE [LARGE SCALE GENOMIC DNA]</scope>
    <source>
        <tissue evidence="3">Leaves</tissue>
    </source>
</reference>
<feature type="region of interest" description="Disordered" evidence="1">
    <location>
        <begin position="38"/>
        <end position="74"/>
    </location>
</feature>
<reference evidence="2 4" key="1">
    <citation type="journal article" date="2017" name="Nature">
        <title>The sunflower genome provides insights into oil metabolism, flowering and Asterid evolution.</title>
        <authorList>
            <person name="Badouin H."/>
            <person name="Gouzy J."/>
            <person name="Grassa C.J."/>
            <person name="Murat F."/>
            <person name="Staton S.E."/>
            <person name="Cottret L."/>
            <person name="Lelandais-Briere C."/>
            <person name="Owens G.L."/>
            <person name="Carrere S."/>
            <person name="Mayjonade B."/>
            <person name="Legrand L."/>
            <person name="Gill N."/>
            <person name="Kane N.C."/>
            <person name="Bowers J.E."/>
            <person name="Hubner S."/>
            <person name="Bellec A."/>
            <person name="Berard A."/>
            <person name="Berges H."/>
            <person name="Blanchet N."/>
            <person name="Boniface M.C."/>
            <person name="Brunel D."/>
            <person name="Catrice O."/>
            <person name="Chaidir N."/>
            <person name="Claudel C."/>
            <person name="Donnadieu C."/>
            <person name="Faraut T."/>
            <person name="Fievet G."/>
            <person name="Helmstetter N."/>
            <person name="King M."/>
            <person name="Knapp S.J."/>
            <person name="Lai Z."/>
            <person name="Le Paslier M.C."/>
            <person name="Lippi Y."/>
            <person name="Lorenzon L."/>
            <person name="Mandel J.R."/>
            <person name="Marage G."/>
            <person name="Marchand G."/>
            <person name="Marquand E."/>
            <person name="Bret-Mestries E."/>
            <person name="Morien E."/>
            <person name="Nambeesan S."/>
            <person name="Nguyen T."/>
            <person name="Pegot-Espagnet P."/>
            <person name="Pouilly N."/>
            <person name="Raftis F."/>
            <person name="Sallet E."/>
            <person name="Schiex T."/>
            <person name="Thomas J."/>
            <person name="Vandecasteele C."/>
            <person name="Vares D."/>
            <person name="Vear F."/>
            <person name="Vautrin S."/>
            <person name="Crespi M."/>
            <person name="Mangin B."/>
            <person name="Burke J.M."/>
            <person name="Salse J."/>
            <person name="Munos S."/>
            <person name="Vincourt P."/>
            <person name="Rieseberg L.H."/>
            <person name="Langlade N.B."/>
        </authorList>
    </citation>
    <scope>NUCLEOTIDE SEQUENCE [LARGE SCALE GENOMIC DNA]</scope>
    <source>
        <strain evidence="4">cv. SF193</strain>
        <tissue evidence="2">Leaves</tissue>
    </source>
</reference>
<dbReference type="EMBL" id="CM007898">
    <property type="protein sequence ID" value="OTG16691.1"/>
    <property type="molecule type" value="Genomic_DNA"/>
</dbReference>
<dbReference type="EMBL" id="MNCJ02000324">
    <property type="protein sequence ID" value="KAF5793098.1"/>
    <property type="molecule type" value="Genomic_DNA"/>
</dbReference>